<feature type="chain" id="PRO_5034423938" description="VMO1 protein" evidence="1">
    <location>
        <begin position="22"/>
        <end position="200"/>
    </location>
</feature>
<proteinExistence type="predicted"/>
<dbReference type="Ensembl" id="ENSFTIT00000021284.1">
    <property type="protein sequence ID" value="ENSFTIP00000020440.1"/>
    <property type="gene ID" value="ENSFTIG00000013325.1"/>
</dbReference>
<accession>A0A8C4V5S7</accession>
<keyword evidence="1" id="KW-0732">Signal</keyword>
<dbReference type="OrthoDB" id="6344411at2759"/>
<evidence type="ECO:0008006" key="4">
    <source>
        <dbReference type="Google" id="ProtNLM"/>
    </source>
</evidence>
<dbReference type="Pfam" id="PF03762">
    <property type="entry name" value="VOMI"/>
    <property type="match status" value="1"/>
</dbReference>
<evidence type="ECO:0000256" key="1">
    <source>
        <dbReference type="SAM" id="SignalP"/>
    </source>
</evidence>
<sequence>MKLLMPATLILLLSLCTPGSGVHECTSVLSVPNGGHWGKWRSQQFCHYGYANGFALKVEPSQFGRDDTALNSICLHCQGDSVIESLVREWGIWTSFQVWPGGYLISFSLRTEKSQGGGDDTATSNIQTRCSCATVLVGDGLSWRRFGPWSKSCNVCGLQTKVELPAGLQEDTTLNNVKFCCKWVLALSASLPTHPIYHSR</sequence>
<dbReference type="Gene3D" id="2.100.10.20">
    <property type="entry name" value="Vitelline membrane outer layer protein I (VOMI)"/>
    <property type="match status" value="1"/>
</dbReference>
<evidence type="ECO:0000313" key="2">
    <source>
        <dbReference type="Ensembl" id="ENSFTIP00000020440.1"/>
    </source>
</evidence>
<dbReference type="GO" id="GO:0005615">
    <property type="term" value="C:extracellular space"/>
    <property type="evidence" value="ECO:0007669"/>
    <property type="project" value="TreeGrafter"/>
</dbReference>
<dbReference type="Proteomes" id="UP000694562">
    <property type="component" value="Unplaced"/>
</dbReference>
<name>A0A8C4V5S7_FALTI</name>
<dbReference type="InterPro" id="IPR036706">
    <property type="entry name" value="VOMI_sf"/>
</dbReference>
<dbReference type="PANTHER" id="PTHR18841">
    <property type="entry name" value="VITELLINE MEMBRANE OUTER LAYER PROTEIN I-RELATED"/>
    <property type="match status" value="1"/>
</dbReference>
<dbReference type="OMA" id="ISCCLWS"/>
<feature type="signal peptide" evidence="1">
    <location>
        <begin position="1"/>
        <end position="21"/>
    </location>
</feature>
<reference evidence="2" key="2">
    <citation type="submission" date="2025-09" db="UniProtKB">
        <authorList>
            <consortium name="Ensembl"/>
        </authorList>
    </citation>
    <scope>IDENTIFICATION</scope>
</reference>
<keyword evidence="3" id="KW-1185">Reference proteome</keyword>
<dbReference type="InterPro" id="IPR005515">
    <property type="entry name" value="VOMI"/>
</dbReference>
<dbReference type="AlphaFoldDB" id="A0A8C4V5S7"/>
<protein>
    <recommendedName>
        <fullName evidence="4">VMO1 protein</fullName>
    </recommendedName>
</protein>
<dbReference type="SUPFAM" id="SSF51092">
    <property type="entry name" value="Vitelline membrane outer protein-I (VMO-I)"/>
    <property type="match status" value="1"/>
</dbReference>
<reference evidence="2" key="1">
    <citation type="submission" date="2025-08" db="UniProtKB">
        <authorList>
            <consortium name="Ensembl"/>
        </authorList>
    </citation>
    <scope>IDENTIFICATION</scope>
</reference>
<dbReference type="PANTHER" id="PTHR18841:SF2">
    <property type="entry name" value="VITELLINE MEMBRANE OUTER LAYER PROTEIN 1 HOMOLOG"/>
    <property type="match status" value="1"/>
</dbReference>
<evidence type="ECO:0000313" key="3">
    <source>
        <dbReference type="Proteomes" id="UP000694562"/>
    </source>
</evidence>
<organism evidence="2 3">
    <name type="scientific">Falco tinnunculus</name>
    <name type="common">Common kestrel</name>
    <dbReference type="NCBI Taxonomy" id="100819"/>
    <lineage>
        <taxon>Eukaryota</taxon>
        <taxon>Metazoa</taxon>
        <taxon>Chordata</taxon>
        <taxon>Craniata</taxon>
        <taxon>Vertebrata</taxon>
        <taxon>Euteleostomi</taxon>
        <taxon>Archelosauria</taxon>
        <taxon>Archosauria</taxon>
        <taxon>Dinosauria</taxon>
        <taxon>Saurischia</taxon>
        <taxon>Theropoda</taxon>
        <taxon>Coelurosauria</taxon>
        <taxon>Aves</taxon>
        <taxon>Neognathae</taxon>
        <taxon>Neoaves</taxon>
        <taxon>Telluraves</taxon>
        <taxon>Australaves</taxon>
        <taxon>Falconiformes</taxon>
        <taxon>Falconidae</taxon>
        <taxon>Falco</taxon>
    </lineage>
</organism>